<organism evidence="2 3">
    <name type="scientific">Sinomonas halotolerans</name>
    <dbReference type="NCBI Taxonomy" id="1644133"/>
    <lineage>
        <taxon>Bacteria</taxon>
        <taxon>Bacillati</taxon>
        <taxon>Actinomycetota</taxon>
        <taxon>Actinomycetes</taxon>
        <taxon>Micrococcales</taxon>
        <taxon>Micrococcaceae</taxon>
        <taxon>Sinomonas</taxon>
    </lineage>
</organism>
<accession>A0ABU9WWY7</accession>
<reference evidence="2 3" key="1">
    <citation type="submission" date="2024-05" db="EMBL/GenBank/DDBJ databases">
        <title>Sinomonas sp. nov., isolated from a waste landfill.</title>
        <authorList>
            <person name="Zhao Y."/>
        </authorList>
    </citation>
    <scope>NUCLEOTIDE SEQUENCE [LARGE SCALE GENOMIC DNA]</scope>
    <source>
        <strain evidence="2 3">CCTCC AB2014300</strain>
    </source>
</reference>
<feature type="compositionally biased region" description="Low complexity" evidence="1">
    <location>
        <begin position="63"/>
        <end position="93"/>
    </location>
</feature>
<feature type="compositionally biased region" description="Low complexity" evidence="1">
    <location>
        <begin position="11"/>
        <end position="20"/>
    </location>
</feature>
<feature type="region of interest" description="Disordered" evidence="1">
    <location>
        <begin position="1"/>
        <end position="33"/>
    </location>
</feature>
<proteinExistence type="predicted"/>
<feature type="compositionally biased region" description="Basic residues" evidence="1">
    <location>
        <begin position="22"/>
        <end position="32"/>
    </location>
</feature>
<dbReference type="RefSeq" id="WP_345883199.1">
    <property type="nucleotide sequence ID" value="NZ_JBDFRB010000002.1"/>
</dbReference>
<gene>
    <name evidence="2" type="ORF">ABCQ75_03905</name>
</gene>
<keyword evidence="3" id="KW-1185">Reference proteome</keyword>
<dbReference type="Proteomes" id="UP001422074">
    <property type="component" value="Unassembled WGS sequence"/>
</dbReference>
<dbReference type="EMBL" id="JBDFRB010000002">
    <property type="protein sequence ID" value="MEN2743686.1"/>
    <property type="molecule type" value="Genomic_DNA"/>
</dbReference>
<protein>
    <recommendedName>
        <fullName evidence="4">Lipoprotein</fullName>
    </recommendedName>
</protein>
<name>A0ABU9WWY7_9MICC</name>
<evidence type="ECO:0008006" key="4">
    <source>
        <dbReference type="Google" id="ProtNLM"/>
    </source>
</evidence>
<evidence type="ECO:0000256" key="1">
    <source>
        <dbReference type="SAM" id="MobiDB-lite"/>
    </source>
</evidence>
<sequence length="289" mass="30285">MDALRSRASGSACRSTSPARPSRPRRSARPRRWPLTAAALVGVVLLSGCGGAPASPVWTGVASGTAGATPSGGKSAGPASASPSGTAGGTASPRPTSASWKTFTDARKTLSFELPEAWIVQTAAPDEGSKQDAQRFDVKTADGEHVATLHTGVPVAFSKPCAAKDRKPYTVLVSEPVDVPFADIPGAIEPRFVFRVVQGRQFVGSYGITTMPTAVDGKVCELQNEVSGPEATGGFWFGDQPKVIPGSEQYGSTRTMFDTLAQASTYVEESTEFADVQRMIMSLEFTARP</sequence>
<evidence type="ECO:0000313" key="2">
    <source>
        <dbReference type="EMBL" id="MEN2743686.1"/>
    </source>
</evidence>
<feature type="region of interest" description="Disordered" evidence="1">
    <location>
        <begin position="63"/>
        <end position="99"/>
    </location>
</feature>
<evidence type="ECO:0000313" key="3">
    <source>
        <dbReference type="Proteomes" id="UP001422074"/>
    </source>
</evidence>
<comment type="caution">
    <text evidence="2">The sequence shown here is derived from an EMBL/GenBank/DDBJ whole genome shotgun (WGS) entry which is preliminary data.</text>
</comment>